<dbReference type="InterPro" id="IPR003140">
    <property type="entry name" value="PLipase/COase/thioEstase"/>
</dbReference>
<dbReference type="PANTHER" id="PTHR10655">
    <property type="entry name" value="LYSOPHOSPHOLIPASE-RELATED"/>
    <property type="match status" value="1"/>
</dbReference>
<dbReference type="GO" id="GO:0016787">
    <property type="term" value="F:hydrolase activity"/>
    <property type="evidence" value="ECO:0007669"/>
    <property type="project" value="UniProtKB-KW"/>
</dbReference>
<proteinExistence type="inferred from homology"/>
<dbReference type="PANTHER" id="PTHR10655:SF17">
    <property type="entry name" value="LYSOPHOSPHOLIPASE-LIKE PROTEIN 1"/>
    <property type="match status" value="1"/>
</dbReference>
<comment type="similarity">
    <text evidence="1">Belongs to the AB hydrolase superfamily. AB hydrolase 2 family.</text>
</comment>
<keyword evidence="5" id="KW-1185">Reference proteome</keyword>
<accession>A0A916WMA5</accession>
<dbReference type="Pfam" id="PF02230">
    <property type="entry name" value="Abhydrolase_2"/>
    <property type="match status" value="1"/>
</dbReference>
<protein>
    <submittedName>
        <fullName evidence="4">Phospholipase/carboxylesterase</fullName>
    </submittedName>
</protein>
<sequence length="210" mass="22505">MVTIDPSAVIWSAPERERAGRPLLVLLHGFGSHEGDLFGLSPQLPLGPVIASLRAPLDAGQGGFAWAPLSRQADAATVAKGADEVAVALLEWLATTESTSVGLLGFSQGAAVAMQLLRNAPERFAFAVNLSGFAVPDDNAGDAELARVSPPVFWGRGTADQVITPDLIAYTQQWLPEHSTLTERIYEDLPHSISRPELDDVNAFIRSVWR</sequence>
<evidence type="ECO:0000313" key="5">
    <source>
        <dbReference type="Proteomes" id="UP000606922"/>
    </source>
</evidence>
<dbReference type="SUPFAM" id="SSF53474">
    <property type="entry name" value="alpha/beta-Hydrolases"/>
    <property type="match status" value="1"/>
</dbReference>
<evidence type="ECO:0000313" key="4">
    <source>
        <dbReference type="EMBL" id="GGB11383.1"/>
    </source>
</evidence>
<reference evidence="4" key="1">
    <citation type="journal article" date="2014" name="Int. J. Syst. Evol. Microbiol.">
        <title>Complete genome sequence of Corynebacterium casei LMG S-19264T (=DSM 44701T), isolated from a smear-ripened cheese.</title>
        <authorList>
            <consortium name="US DOE Joint Genome Institute (JGI-PGF)"/>
            <person name="Walter F."/>
            <person name="Albersmeier A."/>
            <person name="Kalinowski J."/>
            <person name="Ruckert C."/>
        </authorList>
    </citation>
    <scope>NUCLEOTIDE SEQUENCE</scope>
    <source>
        <strain evidence="4">CGMCC 1.12813</strain>
    </source>
</reference>
<dbReference type="RefSeq" id="WP_188511322.1">
    <property type="nucleotide sequence ID" value="NZ_BMGB01000002.1"/>
</dbReference>
<dbReference type="AlphaFoldDB" id="A0A916WMA5"/>
<keyword evidence="2" id="KW-0378">Hydrolase</keyword>
<evidence type="ECO:0000259" key="3">
    <source>
        <dbReference type="Pfam" id="PF02230"/>
    </source>
</evidence>
<feature type="domain" description="Phospholipase/carboxylesterase/thioesterase" evidence="3">
    <location>
        <begin position="18"/>
        <end position="207"/>
    </location>
</feature>
<name>A0A916WMA5_9MICO</name>
<gene>
    <name evidence="4" type="ORF">GCM10010979_27100</name>
</gene>
<dbReference type="InterPro" id="IPR029058">
    <property type="entry name" value="AB_hydrolase_fold"/>
</dbReference>
<dbReference type="InterPro" id="IPR050565">
    <property type="entry name" value="LYPA1-2/EST-like"/>
</dbReference>
<dbReference type="EMBL" id="BMGB01000002">
    <property type="protein sequence ID" value="GGB11383.1"/>
    <property type="molecule type" value="Genomic_DNA"/>
</dbReference>
<organism evidence="4 5">
    <name type="scientific">Conyzicola nivalis</name>
    <dbReference type="NCBI Taxonomy" id="1477021"/>
    <lineage>
        <taxon>Bacteria</taxon>
        <taxon>Bacillati</taxon>
        <taxon>Actinomycetota</taxon>
        <taxon>Actinomycetes</taxon>
        <taxon>Micrococcales</taxon>
        <taxon>Microbacteriaceae</taxon>
        <taxon>Conyzicola</taxon>
    </lineage>
</organism>
<evidence type="ECO:0000256" key="2">
    <source>
        <dbReference type="ARBA" id="ARBA00022801"/>
    </source>
</evidence>
<dbReference type="Gene3D" id="3.40.50.1820">
    <property type="entry name" value="alpha/beta hydrolase"/>
    <property type="match status" value="1"/>
</dbReference>
<reference evidence="4" key="2">
    <citation type="submission" date="2020-09" db="EMBL/GenBank/DDBJ databases">
        <authorList>
            <person name="Sun Q."/>
            <person name="Zhou Y."/>
        </authorList>
    </citation>
    <scope>NUCLEOTIDE SEQUENCE</scope>
    <source>
        <strain evidence="4">CGMCC 1.12813</strain>
    </source>
</reference>
<comment type="caution">
    <text evidence="4">The sequence shown here is derived from an EMBL/GenBank/DDBJ whole genome shotgun (WGS) entry which is preliminary data.</text>
</comment>
<evidence type="ECO:0000256" key="1">
    <source>
        <dbReference type="ARBA" id="ARBA00006499"/>
    </source>
</evidence>
<dbReference type="Proteomes" id="UP000606922">
    <property type="component" value="Unassembled WGS sequence"/>
</dbReference>